<accession>A0AAE0D305</accession>
<keyword evidence="4" id="KW-1185">Reference proteome</keyword>
<dbReference type="SUPFAM" id="SSF57997">
    <property type="entry name" value="Tropomyosin"/>
    <property type="match status" value="1"/>
</dbReference>
<evidence type="ECO:0000313" key="4">
    <source>
        <dbReference type="Proteomes" id="UP001281614"/>
    </source>
</evidence>
<dbReference type="EMBL" id="VYYT01000310">
    <property type="protein sequence ID" value="KAK2744727.1"/>
    <property type="molecule type" value="Genomic_DNA"/>
</dbReference>
<reference evidence="3" key="1">
    <citation type="submission" date="2023-02" db="EMBL/GenBank/DDBJ databases">
        <title>Colletotrichum kahawae CIFC_Que2 genome sequencing and assembly.</title>
        <authorList>
            <person name="Baroncelli R."/>
        </authorList>
    </citation>
    <scope>NUCLEOTIDE SEQUENCE</scope>
    <source>
        <strain evidence="3">CIFC_Que2</strain>
    </source>
</reference>
<name>A0AAE0D305_COLKA</name>
<protein>
    <submittedName>
        <fullName evidence="3">Uncharacterized protein</fullName>
    </submittedName>
</protein>
<sequence length="208" mass="23609">MSAPGNSASDGNNENNGSIPHVNLQNTSLDTLNMDMVRFEQSYQQVRAFAAALDSRLALVFDKFNTHPRVVYQKLLGIVKGYHNHAKHAKFYSAELELATENYQYLSQDYRENKQELGVVKKELVIVKKEFSVMKKELSVTQKELGVAQKELGAVKMEHQGVKAKNVVLEARVDALERARNKMEIMDAKLELVGELREENKTLRDMPT</sequence>
<evidence type="ECO:0000256" key="2">
    <source>
        <dbReference type="SAM" id="MobiDB-lite"/>
    </source>
</evidence>
<dbReference type="Gene3D" id="1.10.287.540">
    <property type="entry name" value="Helix hairpin bin"/>
    <property type="match status" value="1"/>
</dbReference>
<dbReference type="Proteomes" id="UP001281614">
    <property type="component" value="Unassembled WGS sequence"/>
</dbReference>
<comment type="caution">
    <text evidence="3">The sequence shown here is derived from an EMBL/GenBank/DDBJ whole genome shotgun (WGS) entry which is preliminary data.</text>
</comment>
<gene>
    <name evidence="3" type="ORF">CKAH01_18337</name>
</gene>
<feature type="coiled-coil region" evidence="1">
    <location>
        <begin position="159"/>
        <end position="186"/>
    </location>
</feature>
<proteinExistence type="predicted"/>
<evidence type="ECO:0000256" key="1">
    <source>
        <dbReference type="SAM" id="Coils"/>
    </source>
</evidence>
<keyword evidence="1" id="KW-0175">Coiled coil</keyword>
<organism evidence="3 4">
    <name type="scientific">Colletotrichum kahawae</name>
    <name type="common">Coffee berry disease fungus</name>
    <dbReference type="NCBI Taxonomy" id="34407"/>
    <lineage>
        <taxon>Eukaryota</taxon>
        <taxon>Fungi</taxon>
        <taxon>Dikarya</taxon>
        <taxon>Ascomycota</taxon>
        <taxon>Pezizomycotina</taxon>
        <taxon>Sordariomycetes</taxon>
        <taxon>Hypocreomycetidae</taxon>
        <taxon>Glomerellales</taxon>
        <taxon>Glomerellaceae</taxon>
        <taxon>Colletotrichum</taxon>
        <taxon>Colletotrichum gloeosporioides species complex</taxon>
    </lineage>
</organism>
<feature type="region of interest" description="Disordered" evidence="2">
    <location>
        <begin position="1"/>
        <end position="24"/>
    </location>
</feature>
<evidence type="ECO:0000313" key="3">
    <source>
        <dbReference type="EMBL" id="KAK2744727.1"/>
    </source>
</evidence>
<dbReference type="AlphaFoldDB" id="A0AAE0D305"/>